<keyword evidence="10" id="KW-1185">Reference proteome</keyword>
<evidence type="ECO:0000256" key="6">
    <source>
        <dbReference type="ARBA" id="ARBA00023316"/>
    </source>
</evidence>
<evidence type="ECO:0000313" key="9">
    <source>
        <dbReference type="EMBL" id="SFC14662.1"/>
    </source>
</evidence>
<organism evidence="9 10">
    <name type="scientific">Alkalibacterium subtropicum</name>
    <dbReference type="NCBI Taxonomy" id="753702"/>
    <lineage>
        <taxon>Bacteria</taxon>
        <taxon>Bacillati</taxon>
        <taxon>Bacillota</taxon>
        <taxon>Bacilli</taxon>
        <taxon>Lactobacillales</taxon>
        <taxon>Carnobacteriaceae</taxon>
        <taxon>Alkalibacterium</taxon>
    </lineage>
</organism>
<evidence type="ECO:0000256" key="3">
    <source>
        <dbReference type="ARBA" id="ARBA00022960"/>
    </source>
</evidence>
<dbReference type="PANTHER" id="PTHR21198">
    <property type="entry name" value="GLUTAMATE RACEMASE"/>
    <property type="match status" value="1"/>
</dbReference>
<feature type="binding site" evidence="8">
    <location>
        <begin position="74"/>
        <end position="75"/>
    </location>
    <ligand>
        <name>substrate</name>
    </ligand>
</feature>
<dbReference type="GO" id="GO:0071555">
    <property type="term" value="P:cell wall organization"/>
    <property type="evidence" value="ECO:0007669"/>
    <property type="project" value="UniProtKB-KW"/>
</dbReference>
<dbReference type="Pfam" id="PF01177">
    <property type="entry name" value="Asp_Glu_race"/>
    <property type="match status" value="1"/>
</dbReference>
<sequence length="273" mass="29897">MLNKPIGLLDSGVGGLTVLKAVKDRLPNESFVYIGDTKRCPYGNRTKEEIITFTLELVQFLLDQDVKMIVIACNTATAHALEIVRSKVDVPVIGVVGPGSQAAVSTTGTKQIGVLATVSTVESGFYEQSLLDKDKGVQVKSLACPEFVDIVEDNAYESAEARQLVDDKLTGFKTPEMDTVILGCTHFPLLAPFIQEVLGPDVTLIDSGALTSYEVESVLDENKLEADEAKERTIRIFTTGPVAMFRTIVENWLETDQLDIKSIELERLKKTDD</sequence>
<evidence type="ECO:0000256" key="4">
    <source>
        <dbReference type="ARBA" id="ARBA00022984"/>
    </source>
</evidence>
<evidence type="ECO:0000256" key="1">
    <source>
        <dbReference type="ARBA" id="ARBA00001602"/>
    </source>
</evidence>
<evidence type="ECO:0000313" key="10">
    <source>
        <dbReference type="Proteomes" id="UP000199612"/>
    </source>
</evidence>
<dbReference type="NCBIfam" id="TIGR00067">
    <property type="entry name" value="glut_race"/>
    <property type="match status" value="1"/>
</dbReference>
<comment type="pathway">
    <text evidence="8">Cell wall biogenesis; peptidoglycan biosynthesis.</text>
</comment>
<feature type="active site" description="Proton donor/acceptor" evidence="8">
    <location>
        <position position="184"/>
    </location>
</feature>
<dbReference type="EMBL" id="FOLT01000003">
    <property type="protein sequence ID" value="SFC14662.1"/>
    <property type="molecule type" value="Genomic_DNA"/>
</dbReference>
<dbReference type="Proteomes" id="UP000199612">
    <property type="component" value="Unassembled WGS sequence"/>
</dbReference>
<dbReference type="SUPFAM" id="SSF53681">
    <property type="entry name" value="Aspartate/glutamate racemase"/>
    <property type="match status" value="2"/>
</dbReference>
<feature type="active site" description="Proton donor/acceptor" evidence="8">
    <location>
        <position position="73"/>
    </location>
</feature>
<keyword evidence="3 8" id="KW-0133">Cell shape</keyword>
<keyword evidence="5 8" id="KW-0413">Isomerase</keyword>
<dbReference type="InterPro" id="IPR015942">
    <property type="entry name" value="Asp/Glu/hydantoin_racemase"/>
</dbReference>
<dbReference type="InterPro" id="IPR004391">
    <property type="entry name" value="Glu_race"/>
</dbReference>
<feature type="binding site" evidence="8">
    <location>
        <begin position="42"/>
        <end position="43"/>
    </location>
    <ligand>
        <name>substrate</name>
    </ligand>
</feature>
<dbReference type="InterPro" id="IPR001920">
    <property type="entry name" value="Asp/Glu_race"/>
</dbReference>
<feature type="binding site" evidence="8">
    <location>
        <begin position="185"/>
        <end position="186"/>
    </location>
    <ligand>
        <name>substrate</name>
    </ligand>
</feature>
<keyword evidence="6 8" id="KW-0961">Cell wall biogenesis/degradation</keyword>
<dbReference type="STRING" id="753702.SAMN04488102_103215"/>
<dbReference type="FunFam" id="3.40.50.1860:FF:000002">
    <property type="entry name" value="Glutamate racemase"/>
    <property type="match status" value="1"/>
</dbReference>
<evidence type="ECO:0000256" key="5">
    <source>
        <dbReference type="ARBA" id="ARBA00023235"/>
    </source>
</evidence>
<dbReference type="HAMAP" id="MF_00258">
    <property type="entry name" value="Glu_racemase"/>
    <property type="match status" value="1"/>
</dbReference>
<protein>
    <recommendedName>
        <fullName evidence="7 8">Glutamate racemase</fullName>
        <ecNumber evidence="2 8">5.1.1.3</ecNumber>
    </recommendedName>
</protein>
<name>A0A1I1GTN1_9LACT</name>
<dbReference type="AlphaFoldDB" id="A0A1I1GTN1"/>
<dbReference type="GO" id="GO:0008360">
    <property type="term" value="P:regulation of cell shape"/>
    <property type="evidence" value="ECO:0007669"/>
    <property type="project" value="UniProtKB-KW"/>
</dbReference>
<dbReference type="InterPro" id="IPR033134">
    <property type="entry name" value="Asp/Glu_racemase_AS_2"/>
</dbReference>
<dbReference type="OrthoDB" id="9801055at2"/>
<dbReference type="InterPro" id="IPR018187">
    <property type="entry name" value="Asp/Glu_racemase_AS_1"/>
</dbReference>
<evidence type="ECO:0000256" key="8">
    <source>
        <dbReference type="HAMAP-Rule" id="MF_00258"/>
    </source>
</evidence>
<proteinExistence type="inferred from homology"/>
<reference evidence="10" key="1">
    <citation type="submission" date="2016-10" db="EMBL/GenBank/DDBJ databases">
        <authorList>
            <person name="Varghese N."/>
            <person name="Submissions S."/>
        </authorList>
    </citation>
    <scope>NUCLEOTIDE SEQUENCE [LARGE SCALE GENOMIC DNA]</scope>
    <source>
        <strain evidence="10">DSM 23664</strain>
    </source>
</reference>
<dbReference type="EC" id="5.1.1.3" evidence="2 8"/>
<dbReference type="PROSITE" id="PS00924">
    <property type="entry name" value="ASP_GLU_RACEMASE_2"/>
    <property type="match status" value="1"/>
</dbReference>
<dbReference type="NCBIfam" id="NF002035">
    <property type="entry name" value="PRK00865.1-3"/>
    <property type="match status" value="1"/>
</dbReference>
<gene>
    <name evidence="8" type="primary">murI</name>
    <name evidence="9" type="ORF">SAMN04488102_103215</name>
</gene>
<dbReference type="PANTHER" id="PTHR21198:SF2">
    <property type="entry name" value="GLUTAMATE RACEMASE"/>
    <property type="match status" value="1"/>
</dbReference>
<evidence type="ECO:0000256" key="7">
    <source>
        <dbReference type="ARBA" id="ARBA00070053"/>
    </source>
</evidence>
<dbReference type="GO" id="GO:0009252">
    <property type="term" value="P:peptidoglycan biosynthetic process"/>
    <property type="evidence" value="ECO:0007669"/>
    <property type="project" value="UniProtKB-UniRule"/>
</dbReference>
<comment type="catalytic activity">
    <reaction evidence="1 8">
        <text>L-glutamate = D-glutamate</text>
        <dbReference type="Rhea" id="RHEA:12813"/>
        <dbReference type="ChEBI" id="CHEBI:29985"/>
        <dbReference type="ChEBI" id="CHEBI:29986"/>
        <dbReference type="EC" id="5.1.1.3"/>
    </reaction>
</comment>
<dbReference type="RefSeq" id="WP_091529071.1">
    <property type="nucleotide sequence ID" value="NZ_FOLT01000003.1"/>
</dbReference>
<dbReference type="Gene3D" id="3.40.50.1860">
    <property type="match status" value="2"/>
</dbReference>
<dbReference type="UniPathway" id="UPA00219"/>
<dbReference type="PROSITE" id="PS00923">
    <property type="entry name" value="ASP_GLU_RACEMASE_1"/>
    <property type="match status" value="1"/>
</dbReference>
<feature type="binding site" evidence="8">
    <location>
        <begin position="10"/>
        <end position="11"/>
    </location>
    <ligand>
        <name>substrate</name>
    </ligand>
</feature>
<dbReference type="GO" id="GO:0008881">
    <property type="term" value="F:glutamate racemase activity"/>
    <property type="evidence" value="ECO:0007669"/>
    <property type="project" value="UniProtKB-UniRule"/>
</dbReference>
<comment type="similarity">
    <text evidence="8">Belongs to the aspartate/glutamate racemases family.</text>
</comment>
<dbReference type="GO" id="GO:0042802">
    <property type="term" value="F:identical protein binding"/>
    <property type="evidence" value="ECO:0007669"/>
    <property type="project" value="UniProtKB-ARBA"/>
</dbReference>
<comment type="function">
    <text evidence="8">Provides the (R)-glutamate required for cell wall biosynthesis.</text>
</comment>
<accession>A0A1I1GTN1</accession>
<evidence type="ECO:0000256" key="2">
    <source>
        <dbReference type="ARBA" id="ARBA00013090"/>
    </source>
</evidence>
<keyword evidence="4 8" id="KW-0573">Peptidoglycan synthesis</keyword>